<proteinExistence type="predicted"/>
<dbReference type="EMBL" id="JARKHS020026616">
    <property type="protein sequence ID" value="KAK8766165.1"/>
    <property type="molecule type" value="Genomic_DNA"/>
</dbReference>
<organism evidence="2 3">
    <name type="scientific">Amblyomma americanum</name>
    <name type="common">Lone star tick</name>
    <dbReference type="NCBI Taxonomy" id="6943"/>
    <lineage>
        <taxon>Eukaryota</taxon>
        <taxon>Metazoa</taxon>
        <taxon>Ecdysozoa</taxon>
        <taxon>Arthropoda</taxon>
        <taxon>Chelicerata</taxon>
        <taxon>Arachnida</taxon>
        <taxon>Acari</taxon>
        <taxon>Parasitiformes</taxon>
        <taxon>Ixodida</taxon>
        <taxon>Ixodoidea</taxon>
        <taxon>Ixodidae</taxon>
        <taxon>Amblyomminae</taxon>
        <taxon>Amblyomma</taxon>
    </lineage>
</organism>
<keyword evidence="3" id="KW-1185">Reference proteome</keyword>
<keyword evidence="1" id="KW-0732">Signal</keyword>
<name>A0AAQ4DUM5_AMBAM</name>
<feature type="chain" id="PRO_5042984631" description="Secreted protein" evidence="1">
    <location>
        <begin position="25"/>
        <end position="201"/>
    </location>
</feature>
<evidence type="ECO:0000313" key="2">
    <source>
        <dbReference type="EMBL" id="KAK8766165.1"/>
    </source>
</evidence>
<accession>A0AAQ4DUM5</accession>
<protein>
    <recommendedName>
        <fullName evidence="4">Secreted protein</fullName>
    </recommendedName>
</protein>
<evidence type="ECO:0000313" key="3">
    <source>
        <dbReference type="Proteomes" id="UP001321473"/>
    </source>
</evidence>
<evidence type="ECO:0008006" key="4">
    <source>
        <dbReference type="Google" id="ProtNLM"/>
    </source>
</evidence>
<comment type="caution">
    <text evidence="2">The sequence shown here is derived from an EMBL/GenBank/DDBJ whole genome shotgun (WGS) entry which is preliminary data.</text>
</comment>
<evidence type="ECO:0000256" key="1">
    <source>
        <dbReference type="SAM" id="SignalP"/>
    </source>
</evidence>
<dbReference type="Proteomes" id="UP001321473">
    <property type="component" value="Unassembled WGS sequence"/>
</dbReference>
<feature type="signal peptide" evidence="1">
    <location>
        <begin position="1"/>
        <end position="24"/>
    </location>
</feature>
<dbReference type="AlphaFoldDB" id="A0AAQ4DUM5"/>
<gene>
    <name evidence="2" type="ORF">V5799_007053</name>
</gene>
<sequence>MGSSSALAVSLSAVALLLAATSRADEPVCSEAVMQQLAEVSQRLGTLLPDPWLLQAQSSGRRNKGSLLCWGLVSGLSRAHAESAGTCGSQLRLKLPLDGMARLALPFATSPVFFEANVKATANLTWPGPRVTGLSVDELTMTEVSRAKSGTPKEGDRAAEFLSQVTARVAQRSIREQLPRLLLVALAPQSPLVLERRLLVY</sequence>
<reference evidence="2 3" key="1">
    <citation type="journal article" date="2023" name="Arcadia Sci">
        <title>De novo assembly of a long-read Amblyomma americanum tick genome.</title>
        <authorList>
            <person name="Chou S."/>
            <person name="Poskanzer K.E."/>
            <person name="Rollins M."/>
            <person name="Thuy-Boun P.S."/>
        </authorList>
    </citation>
    <scope>NUCLEOTIDE SEQUENCE [LARGE SCALE GENOMIC DNA]</scope>
    <source>
        <strain evidence="2">F_SG_1</strain>
        <tissue evidence="2">Salivary glands</tissue>
    </source>
</reference>